<name>A0A9W7BQ76_9STRA</name>
<dbReference type="InterPro" id="IPR003864">
    <property type="entry name" value="CSC1/OSCA1-like_7TM"/>
</dbReference>
<evidence type="ECO:0000256" key="1">
    <source>
        <dbReference type="SAM" id="Phobius"/>
    </source>
</evidence>
<reference evidence="4" key="1">
    <citation type="journal article" date="2023" name="Commun. Biol.">
        <title>Genome analysis of Parmales, the sister group of diatoms, reveals the evolutionary specialization of diatoms from phago-mixotrophs to photoautotrophs.</title>
        <authorList>
            <person name="Ban H."/>
            <person name="Sato S."/>
            <person name="Yoshikawa S."/>
            <person name="Yamada K."/>
            <person name="Nakamura Y."/>
            <person name="Ichinomiya M."/>
            <person name="Sato N."/>
            <person name="Blanc-Mathieu R."/>
            <person name="Endo H."/>
            <person name="Kuwata A."/>
            <person name="Ogata H."/>
        </authorList>
    </citation>
    <scope>NUCLEOTIDE SEQUENCE [LARGE SCALE GENOMIC DNA]</scope>
</reference>
<feature type="transmembrane region" description="Helical" evidence="1">
    <location>
        <begin position="42"/>
        <end position="67"/>
    </location>
</feature>
<dbReference type="PANTHER" id="PTHR13018">
    <property type="entry name" value="PROBABLE MEMBRANE PROTEIN DUF221-RELATED"/>
    <property type="match status" value="1"/>
</dbReference>
<keyword evidence="1" id="KW-0812">Transmembrane</keyword>
<accession>A0A9W7BQ76</accession>
<evidence type="ECO:0000259" key="2">
    <source>
        <dbReference type="Pfam" id="PF02714"/>
    </source>
</evidence>
<proteinExistence type="predicted"/>
<dbReference type="AlphaFoldDB" id="A0A9W7BQ76"/>
<keyword evidence="1" id="KW-1133">Transmembrane helix</keyword>
<protein>
    <recommendedName>
        <fullName evidence="2">CSC1/OSCA1-like 7TM region domain-containing protein</fullName>
    </recommendedName>
</protein>
<organism evidence="3 4">
    <name type="scientific">Triparma laevis f. inornata</name>
    <dbReference type="NCBI Taxonomy" id="1714386"/>
    <lineage>
        <taxon>Eukaryota</taxon>
        <taxon>Sar</taxon>
        <taxon>Stramenopiles</taxon>
        <taxon>Ochrophyta</taxon>
        <taxon>Bolidophyceae</taxon>
        <taxon>Parmales</taxon>
        <taxon>Triparmaceae</taxon>
        <taxon>Triparma</taxon>
    </lineage>
</organism>
<comment type="caution">
    <text evidence="3">The sequence shown here is derived from an EMBL/GenBank/DDBJ whole genome shotgun (WGS) entry which is preliminary data.</text>
</comment>
<dbReference type="Pfam" id="PF02714">
    <property type="entry name" value="RSN1_7TM"/>
    <property type="match status" value="1"/>
</dbReference>
<sequence>MVQPLCIVALQQTLPPLFLAMSKIEGQLSFCDVQIRAFSRYFAFQVVNIFLVTAIAGSIFETMALIAENPGKVFQVRPM</sequence>
<evidence type="ECO:0000313" key="3">
    <source>
        <dbReference type="EMBL" id="GMH95456.1"/>
    </source>
</evidence>
<gene>
    <name evidence="3" type="ORF">TL16_g13163</name>
</gene>
<dbReference type="PANTHER" id="PTHR13018:SF5">
    <property type="entry name" value="RE44586P"/>
    <property type="match status" value="1"/>
</dbReference>
<dbReference type="GO" id="GO:0005227">
    <property type="term" value="F:calcium-activated cation channel activity"/>
    <property type="evidence" value="ECO:0007669"/>
    <property type="project" value="InterPro"/>
</dbReference>
<keyword evidence="1" id="KW-0472">Membrane</keyword>
<dbReference type="InterPro" id="IPR045122">
    <property type="entry name" value="Csc1-like"/>
</dbReference>
<feature type="domain" description="CSC1/OSCA1-like 7TM region" evidence="2">
    <location>
        <begin position="8"/>
        <end position="74"/>
    </location>
</feature>
<evidence type="ECO:0000313" key="4">
    <source>
        <dbReference type="Proteomes" id="UP001162640"/>
    </source>
</evidence>
<dbReference type="Proteomes" id="UP001162640">
    <property type="component" value="Unassembled WGS sequence"/>
</dbReference>
<dbReference type="EMBL" id="BLQM01000608">
    <property type="protein sequence ID" value="GMH95456.1"/>
    <property type="molecule type" value="Genomic_DNA"/>
</dbReference>
<dbReference type="GO" id="GO:0005886">
    <property type="term" value="C:plasma membrane"/>
    <property type="evidence" value="ECO:0007669"/>
    <property type="project" value="TreeGrafter"/>
</dbReference>